<comment type="caution">
    <text evidence="2">The sequence shown here is derived from an EMBL/GenBank/DDBJ whole genome shotgun (WGS) entry which is preliminary data.</text>
</comment>
<accession>A0ABR1B7Y4</accession>
<keyword evidence="1" id="KW-0472">Membrane</keyword>
<dbReference type="Proteomes" id="UP001359485">
    <property type="component" value="Unassembled WGS sequence"/>
</dbReference>
<evidence type="ECO:0000313" key="3">
    <source>
        <dbReference type="Proteomes" id="UP001359485"/>
    </source>
</evidence>
<dbReference type="EMBL" id="JAWJWF010000002">
    <property type="protein sequence ID" value="KAK6637851.1"/>
    <property type="molecule type" value="Genomic_DNA"/>
</dbReference>
<keyword evidence="3" id="KW-1185">Reference proteome</keyword>
<evidence type="ECO:0000313" key="2">
    <source>
        <dbReference type="EMBL" id="KAK6637851.1"/>
    </source>
</evidence>
<name>A0ABR1B7Y4_POLSC</name>
<sequence length="304" mass="34519">METDREHDLTCPYDCCLDEAGTIRSLPELKCTEDVMDLARRLLVVEPTERLRSLTALKRTALFMGFNFETVLEKQRNRPVILASSRTYSTPRYVRSSNCVNRKSNTSGNRHFALFRNGNGRFCGGPMRGGRGEKVSKKAFTKLQDGGSIWENAVEQGRKSFQGKMSFIGHLLNKKNCHRRRPFSIEDKTQREGRASGNTTATCETHDDRCCRICFDDKKKEVPITPCRCKVRFGSCNVPENPRGHCWKKDGGFFFCCPALGVAYVSLLTRLVVVITQNKQNRACGIEMKELTVLNEAMTPYKLH</sequence>
<organism evidence="2 3">
    <name type="scientific">Polyplax serrata</name>
    <name type="common">Common mouse louse</name>
    <dbReference type="NCBI Taxonomy" id="468196"/>
    <lineage>
        <taxon>Eukaryota</taxon>
        <taxon>Metazoa</taxon>
        <taxon>Ecdysozoa</taxon>
        <taxon>Arthropoda</taxon>
        <taxon>Hexapoda</taxon>
        <taxon>Insecta</taxon>
        <taxon>Pterygota</taxon>
        <taxon>Neoptera</taxon>
        <taxon>Paraneoptera</taxon>
        <taxon>Psocodea</taxon>
        <taxon>Troctomorpha</taxon>
        <taxon>Phthiraptera</taxon>
        <taxon>Anoplura</taxon>
        <taxon>Polyplacidae</taxon>
        <taxon>Polyplax</taxon>
    </lineage>
</organism>
<feature type="transmembrane region" description="Helical" evidence="1">
    <location>
        <begin position="252"/>
        <end position="273"/>
    </location>
</feature>
<keyword evidence="1" id="KW-1133">Transmembrane helix</keyword>
<protein>
    <submittedName>
        <fullName evidence="2">Uncharacterized protein</fullName>
    </submittedName>
</protein>
<gene>
    <name evidence="2" type="ORF">RUM44_008273</name>
</gene>
<reference evidence="2 3" key="1">
    <citation type="submission" date="2023-09" db="EMBL/GenBank/DDBJ databases">
        <title>Genomes of two closely related lineages of the louse Polyplax serrata with different host specificities.</title>
        <authorList>
            <person name="Martinu J."/>
            <person name="Tarabai H."/>
            <person name="Stefka J."/>
            <person name="Hypsa V."/>
        </authorList>
    </citation>
    <scope>NUCLEOTIDE SEQUENCE [LARGE SCALE GENOMIC DNA]</scope>
    <source>
        <strain evidence="2">98ZLc_SE</strain>
    </source>
</reference>
<proteinExistence type="predicted"/>
<keyword evidence="1" id="KW-0812">Transmembrane</keyword>
<evidence type="ECO:0000256" key="1">
    <source>
        <dbReference type="SAM" id="Phobius"/>
    </source>
</evidence>